<organism evidence="1 2">
    <name type="scientific">Microcystis aeruginosa NIES-298</name>
    <dbReference type="NCBI Taxonomy" id="449468"/>
    <lineage>
        <taxon>Bacteria</taxon>
        <taxon>Bacillati</taxon>
        <taxon>Cyanobacteriota</taxon>
        <taxon>Cyanophyceae</taxon>
        <taxon>Oscillatoriophycideae</taxon>
        <taxon>Chroococcales</taxon>
        <taxon>Microcystaceae</taxon>
        <taxon>Microcystis</taxon>
    </lineage>
</organism>
<reference evidence="2" key="1">
    <citation type="submission" date="2017-12" db="EMBL/GenBank/DDBJ databases">
        <title>Improved Draft Genome Sequence of Microcystis aeruginosa NIES-298, a Microcystin-Producing Cyanobacterium from Lake Kasumigaura, Japan.</title>
        <authorList>
            <person name="Yamaguchi H."/>
            <person name="Suzuki S."/>
            <person name="Kawachi M."/>
        </authorList>
    </citation>
    <scope>NUCLEOTIDE SEQUENCE [LARGE SCALE GENOMIC DNA]</scope>
    <source>
        <strain evidence="2">NIES-298</strain>
    </source>
</reference>
<dbReference type="EMBL" id="BEYQ01000011">
    <property type="protein sequence ID" value="GBD54350.1"/>
    <property type="molecule type" value="Genomic_DNA"/>
</dbReference>
<comment type="caution">
    <text evidence="1">The sequence shown here is derived from an EMBL/GenBank/DDBJ whole genome shotgun (WGS) entry which is preliminary data.</text>
</comment>
<proteinExistence type="predicted"/>
<evidence type="ECO:0000313" key="2">
    <source>
        <dbReference type="Proteomes" id="UP000236321"/>
    </source>
</evidence>
<name>A0A2H6BVZ0_MICAE</name>
<dbReference type="AlphaFoldDB" id="A0A2H6BVZ0"/>
<gene>
    <name evidence="1" type="ORF">BGM30_34430</name>
</gene>
<evidence type="ECO:0000313" key="1">
    <source>
        <dbReference type="EMBL" id="GBD54350.1"/>
    </source>
</evidence>
<dbReference type="Proteomes" id="UP000236321">
    <property type="component" value="Unassembled WGS sequence"/>
</dbReference>
<accession>A0A2H6BVZ0</accession>
<sequence length="72" mass="8206">MKTQPIELWLSLAVSPFLLSYLGLRSINNWLIEVGKDSEEIFRGDRLPLLNIPDQLPVNSDQIIQEKSPFAP</sequence>
<dbReference type="RefSeq" id="WP_103112910.1">
    <property type="nucleotide sequence ID" value="NZ_BEIU01000013.1"/>
</dbReference>
<protein>
    <submittedName>
        <fullName evidence="1">Uncharacterized protein</fullName>
    </submittedName>
</protein>